<protein>
    <submittedName>
        <fullName evidence="2">Uncharacterized protein</fullName>
    </submittedName>
</protein>
<evidence type="ECO:0000313" key="3">
    <source>
        <dbReference type="Proteomes" id="UP000627166"/>
    </source>
</evidence>
<dbReference type="Proteomes" id="UP000627166">
    <property type="component" value="Unassembled WGS sequence"/>
</dbReference>
<organism evidence="2 3">
    <name type="scientific">Clostridium faecium</name>
    <dbReference type="NCBI Taxonomy" id="2762223"/>
    <lineage>
        <taxon>Bacteria</taxon>
        <taxon>Bacillati</taxon>
        <taxon>Bacillota</taxon>
        <taxon>Clostridia</taxon>
        <taxon>Eubacteriales</taxon>
        <taxon>Clostridiaceae</taxon>
        <taxon>Clostridium</taxon>
    </lineage>
</organism>
<keyword evidence="3" id="KW-1185">Reference proteome</keyword>
<dbReference type="EMBL" id="JACSQB010000017">
    <property type="protein sequence ID" value="MBD8045790.1"/>
    <property type="molecule type" value="Genomic_DNA"/>
</dbReference>
<evidence type="ECO:0000256" key="1">
    <source>
        <dbReference type="SAM" id="MobiDB-lite"/>
    </source>
</evidence>
<proteinExistence type="predicted"/>
<name>A0ABR8YNG7_9CLOT</name>
<gene>
    <name evidence="2" type="ORF">H9637_01830</name>
</gene>
<dbReference type="RefSeq" id="WP_191738766.1">
    <property type="nucleotide sequence ID" value="NZ_JACSQB010000017.1"/>
</dbReference>
<feature type="region of interest" description="Disordered" evidence="1">
    <location>
        <begin position="1"/>
        <end position="25"/>
    </location>
</feature>
<comment type="caution">
    <text evidence="2">The sequence shown here is derived from an EMBL/GenBank/DDBJ whole genome shotgun (WGS) entry which is preliminary data.</text>
</comment>
<sequence>MNEHLNYKDSKKSSDYTCRENHSNSKTNQALGSIYITEPFAVIFQPGGKYLQIPFNAFLFEPINITVDFPNIKIMEEGFYEIQLNMIVLFPSIEETTLLSLFAGPLNGTISVNGSPITEGIFFFGQLSTKLPIRIPFFKSIITKLYKGDKIEVLVTSFTTEEIVIEKSTLSIVKIS</sequence>
<reference evidence="2 3" key="1">
    <citation type="submission" date="2020-08" db="EMBL/GenBank/DDBJ databases">
        <title>A Genomic Blueprint of the Chicken Gut Microbiome.</title>
        <authorList>
            <person name="Gilroy R."/>
            <person name="Ravi A."/>
            <person name="Getino M."/>
            <person name="Pursley I."/>
            <person name="Horton D.L."/>
            <person name="Alikhan N.-F."/>
            <person name="Baker D."/>
            <person name="Gharbi K."/>
            <person name="Hall N."/>
            <person name="Watson M."/>
            <person name="Adriaenssens E.M."/>
            <person name="Foster-Nyarko E."/>
            <person name="Jarju S."/>
            <person name="Secka A."/>
            <person name="Antonio M."/>
            <person name="Oren A."/>
            <person name="Chaudhuri R."/>
            <person name="La Ragione R.M."/>
            <person name="Hildebrand F."/>
            <person name="Pallen M.J."/>
        </authorList>
    </citation>
    <scope>NUCLEOTIDE SEQUENCE [LARGE SCALE GENOMIC DNA]</scope>
    <source>
        <strain evidence="2 3">N37</strain>
    </source>
</reference>
<feature type="compositionally biased region" description="Basic and acidic residues" evidence="1">
    <location>
        <begin position="1"/>
        <end position="23"/>
    </location>
</feature>
<accession>A0ABR8YNG7</accession>
<evidence type="ECO:0000313" key="2">
    <source>
        <dbReference type="EMBL" id="MBD8045790.1"/>
    </source>
</evidence>